<evidence type="ECO:0000313" key="2">
    <source>
        <dbReference type="EMBL" id="RWX44632.1"/>
    </source>
</evidence>
<name>A0A3S3SKC5_9BACT</name>
<proteinExistence type="predicted"/>
<accession>A0A3S3SKC5</accession>
<dbReference type="PANTHER" id="PTHR32182:SF22">
    <property type="entry name" value="ATP-DEPENDENT ENDONUCLEASE, OLD FAMILY-RELATED"/>
    <property type="match status" value="1"/>
</dbReference>
<dbReference type="AlphaFoldDB" id="A0A3S3SKC5"/>
<dbReference type="InterPro" id="IPR041685">
    <property type="entry name" value="AAA_GajA/Old/RecF-like"/>
</dbReference>
<dbReference type="GO" id="GO:0006302">
    <property type="term" value="P:double-strand break repair"/>
    <property type="evidence" value="ECO:0007669"/>
    <property type="project" value="TreeGrafter"/>
</dbReference>
<organism evidence="2 3">
    <name type="scientific">Candidatus Electrothrix aarhusensis</name>
    <dbReference type="NCBI Taxonomy" id="1859131"/>
    <lineage>
        <taxon>Bacteria</taxon>
        <taxon>Pseudomonadati</taxon>
        <taxon>Thermodesulfobacteriota</taxon>
        <taxon>Desulfobulbia</taxon>
        <taxon>Desulfobulbales</taxon>
        <taxon>Desulfobulbaceae</taxon>
        <taxon>Candidatus Electrothrix</taxon>
    </lineage>
</organism>
<keyword evidence="3" id="KW-1185">Reference proteome</keyword>
<dbReference type="InterPro" id="IPR027417">
    <property type="entry name" value="P-loop_NTPase"/>
</dbReference>
<sequence length="284" mass="32311">MMHLSRVEIKGFKGFKDFQLPLTSGLNVLIGENAVGKTGIIDAIRLLLLEDEYGRNGIAESHFYKSFGENATPSESFRIRAVFSDLDEEERVAFLPWTEGSDTATLTLHADNQENRRGRYKRTLWGGASRNSVFEWELLDTINCIYLPPLRDAEAKLREGRGSRLARLLKNLNRQALKKAKESRIPHELENKVNAFNKDLAKEGPIADAQGLIRDRLKDSLGSVFGQDALIQSPKQILTALWKACVSSFTQRWIRIWIRTFSETLDKTVLVTTTSSIWQRFLLN</sequence>
<dbReference type="GO" id="GO:0000731">
    <property type="term" value="P:DNA synthesis involved in DNA repair"/>
    <property type="evidence" value="ECO:0007669"/>
    <property type="project" value="TreeGrafter"/>
</dbReference>
<gene>
    <name evidence="2" type="ORF">H206_01790</name>
</gene>
<dbReference type="PANTHER" id="PTHR32182">
    <property type="entry name" value="DNA REPLICATION AND REPAIR PROTEIN RECF"/>
    <property type="match status" value="1"/>
</dbReference>
<dbReference type="SUPFAM" id="SSF52540">
    <property type="entry name" value="P-loop containing nucleoside triphosphate hydrolases"/>
    <property type="match status" value="1"/>
</dbReference>
<comment type="caution">
    <text evidence="2">The sequence shown here is derived from an EMBL/GenBank/DDBJ whole genome shotgun (WGS) entry which is preliminary data.</text>
</comment>
<evidence type="ECO:0000259" key="1">
    <source>
        <dbReference type="Pfam" id="PF13175"/>
    </source>
</evidence>
<protein>
    <submittedName>
        <fullName evidence="2">AAA domain-containing protein</fullName>
    </submittedName>
</protein>
<dbReference type="Proteomes" id="UP000287853">
    <property type="component" value="Unassembled WGS sequence"/>
</dbReference>
<reference evidence="2 3" key="1">
    <citation type="submission" date="2017-01" db="EMBL/GenBank/DDBJ databases">
        <title>The cable genome- insights into the physiology and evolution of filamentous bacteria capable of sulfide oxidation via long distance electron transfer.</title>
        <authorList>
            <person name="Schreiber L."/>
            <person name="Bjerg J.T."/>
            <person name="Boggild A."/>
            <person name="Van De Vossenberg J."/>
            <person name="Meysman F."/>
            <person name="Nielsen L.P."/>
            <person name="Schramm A."/>
            <person name="Kjeldsen K.U."/>
        </authorList>
    </citation>
    <scope>NUCLEOTIDE SEQUENCE [LARGE SCALE GENOMIC DNA]</scope>
    <source>
        <strain evidence="2">MCF</strain>
    </source>
</reference>
<dbReference type="Gene3D" id="3.40.50.300">
    <property type="entry name" value="P-loop containing nucleotide triphosphate hydrolases"/>
    <property type="match status" value="1"/>
</dbReference>
<dbReference type="EMBL" id="MTKO01000092">
    <property type="protein sequence ID" value="RWX44632.1"/>
    <property type="molecule type" value="Genomic_DNA"/>
</dbReference>
<dbReference type="Pfam" id="PF13175">
    <property type="entry name" value="AAA_15"/>
    <property type="match status" value="1"/>
</dbReference>
<evidence type="ECO:0000313" key="3">
    <source>
        <dbReference type="Proteomes" id="UP000287853"/>
    </source>
</evidence>
<feature type="domain" description="Endonuclease GajA/Old nuclease/RecF-like AAA" evidence="1">
    <location>
        <begin position="2"/>
        <end position="164"/>
    </location>
</feature>